<dbReference type="GO" id="GO:0005829">
    <property type="term" value="C:cytosol"/>
    <property type="evidence" value="ECO:0007669"/>
    <property type="project" value="TreeGrafter"/>
</dbReference>
<evidence type="ECO:0000313" key="9">
    <source>
        <dbReference type="EMBL" id="KAF0133858.1"/>
    </source>
</evidence>
<evidence type="ECO:0000256" key="1">
    <source>
        <dbReference type="ARBA" id="ARBA00008724"/>
    </source>
</evidence>
<evidence type="ECO:0000256" key="3">
    <source>
        <dbReference type="ARBA" id="ARBA00023015"/>
    </source>
</evidence>
<dbReference type="InterPro" id="IPR029072">
    <property type="entry name" value="YebC-like"/>
</dbReference>
<evidence type="ECO:0000259" key="7">
    <source>
        <dbReference type="Pfam" id="PF01709"/>
    </source>
</evidence>
<dbReference type="PANTHER" id="PTHR12532">
    <property type="entry name" value="TRANSLATIONAL ACTIVATOR OF CYTOCHROME C OXIDASE 1"/>
    <property type="match status" value="1"/>
</dbReference>
<dbReference type="NCBIfam" id="NF001030">
    <property type="entry name" value="PRK00110.1"/>
    <property type="match status" value="1"/>
</dbReference>
<name>A0A833L0L3_UNCSA</name>
<dbReference type="Gene3D" id="1.10.10.200">
    <property type="match status" value="1"/>
</dbReference>
<evidence type="ECO:0000313" key="10">
    <source>
        <dbReference type="Proteomes" id="UP000488506"/>
    </source>
</evidence>
<dbReference type="InterPro" id="IPR049083">
    <property type="entry name" value="TACO1_YebC_N"/>
</dbReference>
<comment type="subcellular location">
    <subcellularLocation>
        <location evidence="6">Cytoplasm</location>
    </subcellularLocation>
</comment>
<dbReference type="GO" id="GO:0003677">
    <property type="term" value="F:DNA binding"/>
    <property type="evidence" value="ECO:0007669"/>
    <property type="project" value="UniProtKB-UniRule"/>
</dbReference>
<dbReference type="NCBIfam" id="NF009044">
    <property type="entry name" value="PRK12378.1"/>
    <property type="match status" value="1"/>
</dbReference>
<dbReference type="SUPFAM" id="SSF75625">
    <property type="entry name" value="YebC-like"/>
    <property type="match status" value="1"/>
</dbReference>
<proteinExistence type="inferred from homology"/>
<dbReference type="Pfam" id="PF20772">
    <property type="entry name" value="TACO1_YebC_N"/>
    <property type="match status" value="1"/>
</dbReference>
<dbReference type="InterPro" id="IPR002876">
    <property type="entry name" value="Transcrip_reg_TACO1-like"/>
</dbReference>
<accession>A0A833L0L3</accession>
<feature type="domain" description="TACO1/YebC-like N-terminal" evidence="8">
    <location>
        <begin position="5"/>
        <end position="75"/>
    </location>
</feature>
<dbReference type="InterPro" id="IPR017856">
    <property type="entry name" value="Integrase-like_N"/>
</dbReference>
<evidence type="ECO:0000256" key="4">
    <source>
        <dbReference type="ARBA" id="ARBA00023125"/>
    </source>
</evidence>
<feature type="domain" description="TACO1/YebC-like second and third" evidence="7">
    <location>
        <begin position="81"/>
        <end position="234"/>
    </location>
</feature>
<evidence type="ECO:0000259" key="8">
    <source>
        <dbReference type="Pfam" id="PF20772"/>
    </source>
</evidence>
<comment type="caution">
    <text evidence="9">The sequence shown here is derived from an EMBL/GenBank/DDBJ whole genome shotgun (WGS) entry which is preliminary data.</text>
</comment>
<keyword evidence="5 6" id="KW-0804">Transcription</keyword>
<dbReference type="InterPro" id="IPR048300">
    <property type="entry name" value="TACO1_YebC-like_2nd/3rd_dom"/>
</dbReference>
<dbReference type="HAMAP" id="MF_00693">
    <property type="entry name" value="Transcrip_reg_TACO1"/>
    <property type="match status" value="1"/>
</dbReference>
<dbReference type="NCBIfam" id="TIGR01033">
    <property type="entry name" value="YebC/PmpR family DNA-binding transcriptional regulator"/>
    <property type="match status" value="1"/>
</dbReference>
<sequence>MSGHSKWATIKRAKAKTDSARGKVFTKIIREITTAAKISGVDVSSNPRLRLAIEKAKEANMPNDNIKRAIDRAAGAEAAALEEITYEGYGPSGIAILVETLTDNKNRTTGEVRNAFTKGGGNFGSSGCVSYLFKKMGIISFDKERVDMDALSMDAIDAGAEDINPEEGEVATTPLNFEKLRDTLKNKGYEIANAEVTMIPSTTVKLAGEDARKAMRLIAHLEELDDVQGVHSNADIPDEIIEQEVK</sequence>
<evidence type="ECO:0000256" key="6">
    <source>
        <dbReference type="HAMAP-Rule" id="MF_00693"/>
    </source>
</evidence>
<evidence type="ECO:0000256" key="2">
    <source>
        <dbReference type="ARBA" id="ARBA00022490"/>
    </source>
</evidence>
<dbReference type="GO" id="GO:0006355">
    <property type="term" value="P:regulation of DNA-templated transcription"/>
    <property type="evidence" value="ECO:0007669"/>
    <property type="project" value="UniProtKB-UniRule"/>
</dbReference>
<dbReference type="Pfam" id="PF01709">
    <property type="entry name" value="Transcrip_reg"/>
    <property type="match status" value="1"/>
</dbReference>
<dbReference type="PANTHER" id="PTHR12532:SF6">
    <property type="entry name" value="TRANSCRIPTIONAL REGULATORY PROTEIN YEBC-RELATED"/>
    <property type="match status" value="1"/>
</dbReference>
<keyword evidence="2 6" id="KW-0963">Cytoplasm</keyword>
<gene>
    <name evidence="9" type="ORF">FD145_1068</name>
</gene>
<keyword evidence="3 6" id="KW-0805">Transcription regulation</keyword>
<comment type="similarity">
    <text evidence="1 6">Belongs to the TACO1 family.</text>
</comment>
<evidence type="ECO:0000256" key="5">
    <source>
        <dbReference type="ARBA" id="ARBA00023163"/>
    </source>
</evidence>
<reference evidence="9 10" key="1">
    <citation type="submission" date="2019-12" db="EMBL/GenBank/DDBJ databases">
        <authorList>
            <person name="Wolfe R."/>
            <person name="Danczak R."/>
            <person name="Wilkins M."/>
        </authorList>
    </citation>
    <scope>NUCLEOTIDE SEQUENCE [LARGE SCALE GENOMIC DNA]</scope>
    <source>
        <strain evidence="9">X2_MaxBin.013</strain>
    </source>
</reference>
<dbReference type="AlphaFoldDB" id="A0A833L0L3"/>
<dbReference type="Gene3D" id="3.30.70.980">
    <property type="match status" value="2"/>
</dbReference>
<dbReference type="Proteomes" id="UP000488506">
    <property type="component" value="Unassembled WGS sequence"/>
</dbReference>
<dbReference type="InterPro" id="IPR026564">
    <property type="entry name" value="Transcrip_reg_TACO1-like_dom3"/>
</dbReference>
<dbReference type="FunFam" id="1.10.10.200:FF:000002">
    <property type="entry name" value="Probable transcriptional regulatory protein CLM62_37755"/>
    <property type="match status" value="1"/>
</dbReference>
<dbReference type="FunFam" id="3.30.70.980:FF:000002">
    <property type="entry name" value="Probable transcriptional regulatory protein YebC"/>
    <property type="match status" value="1"/>
</dbReference>
<dbReference type="EMBL" id="WPAF01000017">
    <property type="protein sequence ID" value="KAF0133858.1"/>
    <property type="molecule type" value="Genomic_DNA"/>
</dbReference>
<keyword evidence="4 6" id="KW-0238">DNA-binding</keyword>
<protein>
    <recommendedName>
        <fullName evidence="6">Probable transcriptional regulatory protein FD145_1068</fullName>
    </recommendedName>
</protein>
<organism evidence="9 10">
    <name type="scientific">Candidatus Saganbacteria bacterium</name>
    <dbReference type="NCBI Taxonomy" id="2575572"/>
    <lineage>
        <taxon>Bacteria</taxon>
        <taxon>Bacillati</taxon>
        <taxon>Saganbacteria</taxon>
    </lineage>
</organism>